<dbReference type="InterPro" id="IPR003593">
    <property type="entry name" value="AAA+_ATPase"/>
</dbReference>
<keyword evidence="1" id="KW-0813">Transport</keyword>
<dbReference type="GO" id="GO:0005524">
    <property type="term" value="F:ATP binding"/>
    <property type="evidence" value="ECO:0007669"/>
    <property type="project" value="UniProtKB-KW"/>
</dbReference>
<dbReference type="AlphaFoldDB" id="A0A1G2A736"/>
<keyword evidence="3" id="KW-0067">ATP-binding</keyword>
<dbReference type="SUPFAM" id="SSF52540">
    <property type="entry name" value="P-loop containing nucleoside triphosphate hydrolases"/>
    <property type="match status" value="1"/>
</dbReference>
<dbReference type="InterPro" id="IPR050166">
    <property type="entry name" value="ABC_transporter_ATP-bind"/>
</dbReference>
<dbReference type="GO" id="GO:0016887">
    <property type="term" value="F:ATP hydrolysis activity"/>
    <property type="evidence" value="ECO:0007669"/>
    <property type="project" value="InterPro"/>
</dbReference>
<accession>A0A1G2A736</accession>
<dbReference type="InterPro" id="IPR017871">
    <property type="entry name" value="ABC_transporter-like_CS"/>
</dbReference>
<reference evidence="5 6" key="1">
    <citation type="journal article" date="2016" name="Nat. Commun.">
        <title>Thousands of microbial genomes shed light on interconnected biogeochemical processes in an aquifer system.</title>
        <authorList>
            <person name="Anantharaman K."/>
            <person name="Brown C.T."/>
            <person name="Hug L.A."/>
            <person name="Sharon I."/>
            <person name="Castelle C.J."/>
            <person name="Probst A.J."/>
            <person name="Thomas B.C."/>
            <person name="Singh A."/>
            <person name="Wilkins M.J."/>
            <person name="Karaoz U."/>
            <person name="Brodie E.L."/>
            <person name="Williams K.H."/>
            <person name="Hubbard S.S."/>
            <person name="Banfield J.F."/>
        </authorList>
    </citation>
    <scope>NUCLEOTIDE SEQUENCE [LARGE SCALE GENOMIC DNA]</scope>
</reference>
<dbReference type="InterPro" id="IPR003439">
    <property type="entry name" value="ABC_transporter-like_ATP-bd"/>
</dbReference>
<name>A0A1G2A736_9BACT</name>
<dbReference type="Proteomes" id="UP000178315">
    <property type="component" value="Unassembled WGS sequence"/>
</dbReference>
<dbReference type="Pfam" id="PF00005">
    <property type="entry name" value="ABC_tran"/>
    <property type="match status" value="1"/>
</dbReference>
<dbReference type="FunFam" id="3.40.50.300:FF:000425">
    <property type="entry name" value="Probable ABC transporter, ATP-binding subunit"/>
    <property type="match status" value="1"/>
</dbReference>
<dbReference type="GO" id="GO:0015697">
    <property type="term" value="P:quaternary ammonium group transport"/>
    <property type="evidence" value="ECO:0007669"/>
    <property type="project" value="UniProtKB-ARBA"/>
</dbReference>
<dbReference type="EMBL" id="MHJU01000038">
    <property type="protein sequence ID" value="OGY72286.1"/>
    <property type="molecule type" value="Genomic_DNA"/>
</dbReference>
<dbReference type="PANTHER" id="PTHR42788:SF13">
    <property type="entry name" value="ALIPHATIC SULFONATES IMPORT ATP-BINDING PROTEIN SSUB"/>
    <property type="match status" value="1"/>
</dbReference>
<evidence type="ECO:0000259" key="4">
    <source>
        <dbReference type="PROSITE" id="PS50893"/>
    </source>
</evidence>
<keyword evidence="2" id="KW-0547">Nucleotide-binding</keyword>
<feature type="domain" description="ABC transporter" evidence="4">
    <location>
        <begin position="2"/>
        <end position="234"/>
    </location>
</feature>
<comment type="caution">
    <text evidence="5">The sequence shown here is derived from an EMBL/GenBank/DDBJ whole genome shotgun (WGS) entry which is preliminary data.</text>
</comment>
<protein>
    <recommendedName>
        <fullName evidence="4">ABC transporter domain-containing protein</fullName>
    </recommendedName>
</protein>
<dbReference type="SMART" id="SM00382">
    <property type="entry name" value="AAA"/>
    <property type="match status" value="1"/>
</dbReference>
<evidence type="ECO:0000256" key="2">
    <source>
        <dbReference type="ARBA" id="ARBA00022741"/>
    </source>
</evidence>
<dbReference type="PROSITE" id="PS00211">
    <property type="entry name" value="ABC_TRANSPORTER_1"/>
    <property type="match status" value="1"/>
</dbReference>
<evidence type="ECO:0000256" key="1">
    <source>
        <dbReference type="ARBA" id="ARBA00022448"/>
    </source>
</evidence>
<proteinExistence type="predicted"/>
<dbReference type="PROSITE" id="PS50893">
    <property type="entry name" value="ABC_TRANSPORTER_2"/>
    <property type="match status" value="1"/>
</dbReference>
<evidence type="ECO:0000313" key="5">
    <source>
        <dbReference type="EMBL" id="OGY72286.1"/>
    </source>
</evidence>
<gene>
    <name evidence="5" type="ORF">A3H61_00685</name>
</gene>
<dbReference type="CDD" id="cd03293">
    <property type="entry name" value="ABC_NrtD_SsuB_transporters"/>
    <property type="match status" value="1"/>
</dbReference>
<evidence type="ECO:0000313" key="6">
    <source>
        <dbReference type="Proteomes" id="UP000178315"/>
    </source>
</evidence>
<sequence length="253" mass="28675">MLELKHITKVYNTEPRHLVEVISDLTLSVADGEFIALVGPSGCGKTTLLKMVAGLVPQTSGEIFLDKQAVSSPGKERGIIFQNFSLFPWLTVRDNIAFGLNLCKMDKQKKETAVNRYLRITGLEKFASFYPRNLSGGMQQRVAVARTLANNPRLLLMDEPFGSLDEQTRSLMQEFLIELWEKERKTVIFVTHDVREAIFLADTVYVTTPRPLAIKQKFAIPFARPRSHALKLTKEFFDWETRVAHAIATDFGE</sequence>
<dbReference type="Gene3D" id="3.40.50.300">
    <property type="entry name" value="P-loop containing nucleotide triphosphate hydrolases"/>
    <property type="match status" value="1"/>
</dbReference>
<dbReference type="InterPro" id="IPR027417">
    <property type="entry name" value="P-loop_NTPase"/>
</dbReference>
<dbReference type="PANTHER" id="PTHR42788">
    <property type="entry name" value="TAURINE IMPORT ATP-BINDING PROTEIN-RELATED"/>
    <property type="match status" value="1"/>
</dbReference>
<evidence type="ECO:0000256" key="3">
    <source>
        <dbReference type="ARBA" id="ARBA00022840"/>
    </source>
</evidence>
<organism evidence="5 6">
    <name type="scientific">Candidatus Jacksonbacteria bacterium RIFCSPLOWO2_02_FULL_44_20</name>
    <dbReference type="NCBI Taxonomy" id="1798460"/>
    <lineage>
        <taxon>Bacteria</taxon>
        <taxon>Candidatus Jacksoniibacteriota</taxon>
    </lineage>
</organism>